<dbReference type="AlphaFoldDB" id="A0A0A1NG18"/>
<dbReference type="PANTHER" id="PTHR47990">
    <property type="entry name" value="2-OXOGLUTARATE (2OG) AND FE(II)-DEPENDENT OXYGENASE SUPERFAMILY PROTEIN-RELATED"/>
    <property type="match status" value="1"/>
</dbReference>
<dbReference type="SUPFAM" id="SSF51197">
    <property type="entry name" value="Clavaminate synthase-like"/>
    <property type="match status" value="1"/>
</dbReference>
<accession>A0A0A1NG18</accession>
<keyword evidence="1" id="KW-0560">Oxidoreductase</keyword>
<feature type="domain" description="Fe2OG dioxygenase" evidence="2">
    <location>
        <begin position="177"/>
        <end position="287"/>
    </location>
</feature>
<dbReference type="GO" id="GO:0016491">
    <property type="term" value="F:oxidoreductase activity"/>
    <property type="evidence" value="ECO:0007669"/>
    <property type="project" value="UniProtKB-KW"/>
</dbReference>
<keyword evidence="1" id="KW-0479">Metal-binding</keyword>
<dbReference type="Pfam" id="PF03171">
    <property type="entry name" value="2OG-FeII_Oxy"/>
    <property type="match status" value="1"/>
</dbReference>
<dbReference type="InterPro" id="IPR044861">
    <property type="entry name" value="IPNS-like_FE2OG_OXY"/>
</dbReference>
<dbReference type="InterPro" id="IPR027443">
    <property type="entry name" value="IPNS-like_sf"/>
</dbReference>
<dbReference type="Pfam" id="PF14226">
    <property type="entry name" value="DIOX_N"/>
    <property type="match status" value="1"/>
</dbReference>
<dbReference type="InterPro" id="IPR050231">
    <property type="entry name" value="Iron_ascorbate_oxido_reductase"/>
</dbReference>
<evidence type="ECO:0000313" key="4">
    <source>
        <dbReference type="Proteomes" id="UP000242381"/>
    </source>
</evidence>
<evidence type="ECO:0000256" key="1">
    <source>
        <dbReference type="RuleBase" id="RU003682"/>
    </source>
</evidence>
<organism evidence="3 4">
    <name type="scientific">Rhizopus microsporus</name>
    <dbReference type="NCBI Taxonomy" id="58291"/>
    <lineage>
        <taxon>Eukaryota</taxon>
        <taxon>Fungi</taxon>
        <taxon>Fungi incertae sedis</taxon>
        <taxon>Mucoromycota</taxon>
        <taxon>Mucoromycotina</taxon>
        <taxon>Mucoromycetes</taxon>
        <taxon>Mucorales</taxon>
        <taxon>Mucorineae</taxon>
        <taxon>Rhizopodaceae</taxon>
        <taxon>Rhizopus</taxon>
    </lineage>
</organism>
<dbReference type="EMBL" id="KV921480">
    <property type="protein sequence ID" value="ORE14275.1"/>
    <property type="molecule type" value="Genomic_DNA"/>
</dbReference>
<dbReference type="InterPro" id="IPR005123">
    <property type="entry name" value="Oxoglu/Fe-dep_dioxygenase_dom"/>
</dbReference>
<evidence type="ECO:0000313" key="3">
    <source>
        <dbReference type="EMBL" id="ORE14275.1"/>
    </source>
</evidence>
<dbReference type="Proteomes" id="UP000242381">
    <property type="component" value="Unassembled WGS sequence"/>
</dbReference>
<dbReference type="PROSITE" id="PS51471">
    <property type="entry name" value="FE2OG_OXY"/>
    <property type="match status" value="1"/>
</dbReference>
<protein>
    <submittedName>
        <fullName evidence="3">Shy11-oxygenase</fullName>
    </submittedName>
</protein>
<dbReference type="PRINTS" id="PR00682">
    <property type="entry name" value="IPNSYNTHASE"/>
</dbReference>
<dbReference type="VEuPathDB" id="FungiDB:BCV72DRAFT_306328"/>
<reference evidence="3 4" key="1">
    <citation type="journal article" date="2016" name="Proc. Natl. Acad. Sci. U.S.A.">
        <title>Lipid metabolic changes in an early divergent fungus govern the establishment of a mutualistic symbiosis with endobacteria.</title>
        <authorList>
            <person name="Lastovetsky O.A."/>
            <person name="Gaspar M.L."/>
            <person name="Mondo S.J."/>
            <person name="LaButti K.M."/>
            <person name="Sandor L."/>
            <person name="Grigoriev I.V."/>
            <person name="Henry S.A."/>
            <person name="Pawlowska T.E."/>
        </authorList>
    </citation>
    <scope>NUCLEOTIDE SEQUENCE [LARGE SCALE GENOMIC DNA]</scope>
    <source>
        <strain evidence="3 4">ATCC 11559</strain>
    </source>
</reference>
<dbReference type="InterPro" id="IPR026992">
    <property type="entry name" value="DIOX_N"/>
</dbReference>
<name>A0A0A1NG18_RHIZD</name>
<comment type="similarity">
    <text evidence="1">Belongs to the iron/ascorbate-dependent oxidoreductase family.</text>
</comment>
<proteinExistence type="inferred from homology"/>
<dbReference type="Gene3D" id="2.60.120.330">
    <property type="entry name" value="B-lactam Antibiotic, Isopenicillin N Synthase, Chain"/>
    <property type="match status" value="1"/>
</dbReference>
<sequence length="359" mass="41544">MTVTKIPVLDLSKYNQENPNDENSKEFLRELFQAMTEIGFFYVKNHNVPIELQQRSFEVIKSFFKLPLEEKLEIELKNSPHFRGYSRLYAETTDYKQDNREQVDVAKEWPPQPIEGNPAYVQLRGPNQWPKQIPEFKQVITQLMDNMTRVGLKILKAMSQVLQIDQDKFMSLFGSEDTAGVRMKLLRYPALNNPVDRPLDHGLGVGPHKDAGFLALLLQDEVGGLQAQTQDGEWIDVDPIPNTFVVNIGEILERLTKKTFVATTHRVLNKESAVYIDRYSIPLFLAPALETKIPQIDIPVANKKVVYSDVKEEQLLQNEVYGLNELLSYIRSHKKAAERWYYLDETTNEWRRRVVPLPV</sequence>
<keyword evidence="1" id="KW-0408">Iron</keyword>
<gene>
    <name evidence="3" type="ORF">BCV71DRAFT_245886</name>
</gene>
<evidence type="ECO:0000259" key="2">
    <source>
        <dbReference type="PROSITE" id="PS51471"/>
    </source>
</evidence>
<dbReference type="GO" id="GO:0046872">
    <property type="term" value="F:metal ion binding"/>
    <property type="evidence" value="ECO:0007669"/>
    <property type="project" value="UniProtKB-KW"/>
</dbReference>
<dbReference type="OMA" id="ARETGFF"/>